<reference evidence="2 3" key="1">
    <citation type="journal article" date="2017" name="Curr. Biol.">
        <title>Genome architecture and evolution of a unichromosomal asexual nematode.</title>
        <authorList>
            <person name="Fradin H."/>
            <person name="Zegar C."/>
            <person name="Gutwein M."/>
            <person name="Lucas J."/>
            <person name="Kovtun M."/>
            <person name="Corcoran D."/>
            <person name="Baugh L.R."/>
            <person name="Kiontke K."/>
            <person name="Gunsalus K."/>
            <person name="Fitch D.H."/>
            <person name="Piano F."/>
        </authorList>
    </citation>
    <scope>NUCLEOTIDE SEQUENCE [LARGE SCALE GENOMIC DNA]</scope>
    <source>
        <strain evidence="2">PF1309</strain>
    </source>
</reference>
<dbReference type="Proteomes" id="UP000218231">
    <property type="component" value="Unassembled WGS sequence"/>
</dbReference>
<feature type="signal peptide" evidence="1">
    <location>
        <begin position="1"/>
        <end position="22"/>
    </location>
</feature>
<dbReference type="EMBL" id="LIAE01010091">
    <property type="protein sequence ID" value="PAV66543.1"/>
    <property type="molecule type" value="Genomic_DNA"/>
</dbReference>
<proteinExistence type="predicted"/>
<keyword evidence="1" id="KW-0732">Signal</keyword>
<dbReference type="InterPro" id="IPR045860">
    <property type="entry name" value="Snake_toxin-like_sf"/>
</dbReference>
<dbReference type="SUPFAM" id="SSF57302">
    <property type="entry name" value="Snake toxin-like"/>
    <property type="match status" value="1"/>
</dbReference>
<evidence type="ECO:0008006" key="4">
    <source>
        <dbReference type="Google" id="ProtNLM"/>
    </source>
</evidence>
<organism evidence="2 3">
    <name type="scientific">Diploscapter pachys</name>
    <dbReference type="NCBI Taxonomy" id="2018661"/>
    <lineage>
        <taxon>Eukaryota</taxon>
        <taxon>Metazoa</taxon>
        <taxon>Ecdysozoa</taxon>
        <taxon>Nematoda</taxon>
        <taxon>Chromadorea</taxon>
        <taxon>Rhabditida</taxon>
        <taxon>Rhabditina</taxon>
        <taxon>Rhabditomorpha</taxon>
        <taxon>Rhabditoidea</taxon>
        <taxon>Rhabditidae</taxon>
        <taxon>Diploscapter</taxon>
    </lineage>
</organism>
<name>A0A2A2JY19_9BILA</name>
<evidence type="ECO:0000313" key="3">
    <source>
        <dbReference type="Proteomes" id="UP000218231"/>
    </source>
</evidence>
<accession>A0A2A2JY19</accession>
<keyword evidence="3" id="KW-1185">Reference proteome</keyword>
<evidence type="ECO:0000313" key="2">
    <source>
        <dbReference type="EMBL" id="PAV66543.1"/>
    </source>
</evidence>
<comment type="caution">
    <text evidence="2">The sequence shown here is derived from an EMBL/GenBank/DDBJ whole genome shotgun (WGS) entry which is preliminary data.</text>
</comment>
<dbReference type="AlphaFoldDB" id="A0A2A2JY19"/>
<protein>
    <recommendedName>
        <fullName evidence="4">Activin types I and II receptor domain-containing protein</fullName>
    </recommendedName>
</protein>
<evidence type="ECO:0000256" key="1">
    <source>
        <dbReference type="SAM" id="SignalP"/>
    </source>
</evidence>
<feature type="chain" id="PRO_5012449110" description="Activin types I and II receptor domain-containing protein" evidence="1">
    <location>
        <begin position="23"/>
        <end position="142"/>
    </location>
</feature>
<gene>
    <name evidence="2" type="ORF">WR25_22550</name>
</gene>
<sequence>MQQSVCYFLVVVLVSLTASTNAIRCFEGRSDLETSPNFFASDCGAGAQYCFYSLDRAMNTQAVCHSSTTPAEFLQVCQSRTGCMMSPQGVVVCCCSGDYCNFHAQRAPVFRRPSRVQMKQAYYDGKFNPNGYNAYYNNYYRY</sequence>